<dbReference type="Pfam" id="PF00567">
    <property type="entry name" value="TUDOR"/>
    <property type="match status" value="1"/>
</dbReference>
<dbReference type="Gene3D" id="2.30.30.140">
    <property type="match status" value="1"/>
</dbReference>
<dbReference type="GO" id="GO:0005737">
    <property type="term" value="C:cytoplasm"/>
    <property type="evidence" value="ECO:0007669"/>
    <property type="project" value="UniProtKB-ARBA"/>
</dbReference>
<evidence type="ECO:0000256" key="1">
    <source>
        <dbReference type="SAM" id="MobiDB-lite"/>
    </source>
</evidence>
<proteinExistence type="predicted"/>
<reference evidence="3" key="1">
    <citation type="submission" date="2018-07" db="EMBL/GenBank/DDBJ databases">
        <authorList>
            <person name="Quirk P.G."/>
            <person name="Krulwich T.A."/>
        </authorList>
    </citation>
    <scope>NUCLEOTIDE SEQUENCE</scope>
</reference>
<dbReference type="VEuPathDB" id="VectorBase:CSON002231"/>
<organism evidence="3">
    <name type="scientific">Culicoides sonorensis</name>
    <name type="common">Biting midge</name>
    <dbReference type="NCBI Taxonomy" id="179676"/>
    <lineage>
        <taxon>Eukaryota</taxon>
        <taxon>Metazoa</taxon>
        <taxon>Ecdysozoa</taxon>
        <taxon>Arthropoda</taxon>
        <taxon>Hexapoda</taxon>
        <taxon>Insecta</taxon>
        <taxon>Pterygota</taxon>
        <taxon>Neoptera</taxon>
        <taxon>Endopterygota</taxon>
        <taxon>Diptera</taxon>
        <taxon>Nematocera</taxon>
        <taxon>Chironomoidea</taxon>
        <taxon>Ceratopogonidae</taxon>
        <taxon>Ceratopogoninae</taxon>
        <taxon>Culicoides</taxon>
        <taxon>Monoculicoides</taxon>
    </lineage>
</organism>
<evidence type="ECO:0000259" key="2">
    <source>
        <dbReference type="PROSITE" id="PS50304"/>
    </source>
</evidence>
<dbReference type="PROSITE" id="PS50304">
    <property type="entry name" value="TUDOR"/>
    <property type="match status" value="1"/>
</dbReference>
<feature type="compositionally biased region" description="Basic and acidic residues" evidence="1">
    <location>
        <begin position="374"/>
        <end position="388"/>
    </location>
</feature>
<name>A0A336MIK9_CULSO</name>
<accession>A0A336MIK9</accession>
<dbReference type="CDD" id="cd20379">
    <property type="entry name" value="Tudor_dTUD-like"/>
    <property type="match status" value="1"/>
</dbReference>
<evidence type="ECO:0000313" key="3">
    <source>
        <dbReference type="EMBL" id="SSX30254.1"/>
    </source>
</evidence>
<feature type="domain" description="Tudor" evidence="2">
    <location>
        <begin position="55"/>
        <end position="119"/>
    </location>
</feature>
<feature type="region of interest" description="Disordered" evidence="1">
    <location>
        <begin position="361"/>
        <end position="390"/>
    </location>
</feature>
<gene>
    <name evidence="3" type="primary">CSON002231</name>
</gene>
<protein>
    <submittedName>
        <fullName evidence="3">CSON002231 protein</fullName>
    </submittedName>
</protein>
<dbReference type="AlphaFoldDB" id="A0A336MIK9"/>
<dbReference type="SUPFAM" id="SSF63748">
    <property type="entry name" value="Tudor/PWWP/MBT"/>
    <property type="match status" value="1"/>
</dbReference>
<dbReference type="Gene3D" id="2.40.50.90">
    <property type="match status" value="1"/>
</dbReference>
<sequence>MEHNKEPKEYVLSHYINPHTFWLRTPFMPQNIIQMEYKLNAHYKKCMAIPRKEFKPKVGELVAYYEQNNNRWYRATIEFHYNLSNKTRDSFIIWLIDYGFPLYASSFNLRPLAIQFQARTVAEHIIKVGVSHVLPVYEYYDFINECEKYEIDDTWNARTTAYFKEIMEYSNCIKFAAQYCNNGHFFGTVTIQGKNEKFKDAADILVKTGRAIKTEDSSNFIDDLNKIQTVNFERYQDNNHRNIKEESSKSRNIFGKAKKDLGKFDLFQCKVVECFDDNPRNDVPKDIPCETYAGTKVERWLDKYIKPLLMSPKPILENYEEEEDEMKEMPVLIPSKSFTGKESKKEPAGLRQIASHNISRQSRAVSFAQGPKSEILERTQETVPKSDVDTNSYKTPLIRKIMEKLHQKRLAKEKDSEKANSVVTAPQSKSDINLLPAGYTQIINQENRIAARKGFTAKLEAIKKTKTIRKYNDATDAETVCTTITGHTFDHPSKSEISFLRKAPSSVNGSFITIQGKKVNQNDEEYWN</sequence>
<dbReference type="InterPro" id="IPR035437">
    <property type="entry name" value="SNase_OB-fold_sf"/>
</dbReference>
<dbReference type="EMBL" id="UFQT01001374">
    <property type="protein sequence ID" value="SSX30254.1"/>
    <property type="molecule type" value="Genomic_DNA"/>
</dbReference>
<dbReference type="InterPro" id="IPR002999">
    <property type="entry name" value="Tudor"/>
</dbReference>